<sequence>MGVNYKYLQRIEAGRCNLTLKTLQRVASVLEVRIEDLFQFPLGSSEPFPEAQEVIGLVMAIIAGHDKAALKKLQIFIKEILDRKA</sequence>
<proteinExistence type="predicted"/>
<evidence type="ECO:0000313" key="2">
    <source>
        <dbReference type="EMBL" id="VUZ83714.1"/>
    </source>
</evidence>
<protein>
    <recommendedName>
        <fullName evidence="1">HTH cro/C1-type domain-containing protein</fullName>
    </recommendedName>
</protein>
<accession>A0A564ZEL8</accession>
<dbReference type="PROSITE" id="PS50943">
    <property type="entry name" value="HTH_CROC1"/>
    <property type="match status" value="1"/>
</dbReference>
<dbReference type="Gene3D" id="1.10.260.40">
    <property type="entry name" value="lambda repressor-like DNA-binding domains"/>
    <property type="match status" value="1"/>
</dbReference>
<dbReference type="Proteomes" id="UP000334340">
    <property type="component" value="Unassembled WGS sequence"/>
</dbReference>
<dbReference type="EMBL" id="CABIKM010000001">
    <property type="protein sequence ID" value="VUZ83714.1"/>
    <property type="molecule type" value="Genomic_DNA"/>
</dbReference>
<dbReference type="InterPro" id="IPR001387">
    <property type="entry name" value="Cro/C1-type_HTH"/>
</dbReference>
<organism evidence="2 3">
    <name type="scientific">Candidatus Methylomirabilis lanthanidiphila</name>
    <dbReference type="NCBI Taxonomy" id="2211376"/>
    <lineage>
        <taxon>Bacteria</taxon>
        <taxon>Candidatus Methylomirabilota</taxon>
        <taxon>Candidatus Methylomirabilia</taxon>
        <taxon>Candidatus Methylomirabilales</taxon>
        <taxon>Candidatus Methylomirabilaceae</taxon>
        <taxon>Candidatus Methylomirabilis</taxon>
    </lineage>
</organism>
<name>A0A564ZEL8_9BACT</name>
<feature type="domain" description="HTH cro/C1-type" evidence="1">
    <location>
        <begin position="1"/>
        <end position="37"/>
    </location>
</feature>
<dbReference type="AlphaFoldDB" id="A0A564ZEL8"/>
<evidence type="ECO:0000259" key="1">
    <source>
        <dbReference type="PROSITE" id="PS50943"/>
    </source>
</evidence>
<dbReference type="InterPro" id="IPR010982">
    <property type="entry name" value="Lambda_DNA-bd_dom_sf"/>
</dbReference>
<evidence type="ECO:0000313" key="3">
    <source>
        <dbReference type="Proteomes" id="UP000334340"/>
    </source>
</evidence>
<dbReference type="CDD" id="cd00093">
    <property type="entry name" value="HTH_XRE"/>
    <property type="match status" value="1"/>
</dbReference>
<gene>
    <name evidence="2" type="ORF">MELA_00067</name>
</gene>
<reference evidence="2 3" key="1">
    <citation type="submission" date="2019-07" db="EMBL/GenBank/DDBJ databases">
        <authorList>
            <person name="Cremers G."/>
        </authorList>
    </citation>
    <scope>NUCLEOTIDE SEQUENCE [LARGE SCALE GENOMIC DNA]</scope>
</reference>
<dbReference type="GO" id="GO:0003677">
    <property type="term" value="F:DNA binding"/>
    <property type="evidence" value="ECO:0007669"/>
    <property type="project" value="InterPro"/>
</dbReference>
<keyword evidence="3" id="KW-1185">Reference proteome</keyword>
<dbReference type="SUPFAM" id="SSF47413">
    <property type="entry name" value="lambda repressor-like DNA-binding domains"/>
    <property type="match status" value="1"/>
</dbReference>